<evidence type="ECO:0000313" key="2">
    <source>
        <dbReference type="Proteomes" id="UP000234323"/>
    </source>
</evidence>
<name>A0A2I1FW95_9GLOM</name>
<reference evidence="1 2" key="1">
    <citation type="submission" date="2015-10" db="EMBL/GenBank/DDBJ databases">
        <title>Genome analyses suggest a sexual origin of heterokaryosis in a supposedly ancient asexual fungus.</title>
        <authorList>
            <person name="Ropars J."/>
            <person name="Sedzielewska K."/>
            <person name="Noel J."/>
            <person name="Charron P."/>
            <person name="Farinelli L."/>
            <person name="Marton T."/>
            <person name="Kruger M."/>
            <person name="Pelin A."/>
            <person name="Brachmann A."/>
            <person name="Corradi N."/>
        </authorList>
    </citation>
    <scope>NUCLEOTIDE SEQUENCE [LARGE SCALE GENOMIC DNA]</scope>
    <source>
        <strain evidence="1 2">A4</strain>
    </source>
</reference>
<accession>A0A2I1FW95</accession>
<organism evidence="1 2">
    <name type="scientific">Rhizophagus irregularis</name>
    <dbReference type="NCBI Taxonomy" id="588596"/>
    <lineage>
        <taxon>Eukaryota</taxon>
        <taxon>Fungi</taxon>
        <taxon>Fungi incertae sedis</taxon>
        <taxon>Mucoromycota</taxon>
        <taxon>Glomeromycotina</taxon>
        <taxon>Glomeromycetes</taxon>
        <taxon>Glomerales</taxon>
        <taxon>Glomeraceae</taxon>
        <taxon>Rhizophagus</taxon>
    </lineage>
</organism>
<evidence type="ECO:0000313" key="1">
    <source>
        <dbReference type="EMBL" id="PKY38651.1"/>
    </source>
</evidence>
<keyword evidence="2" id="KW-1185">Reference proteome</keyword>
<dbReference type="VEuPathDB" id="FungiDB:FUN_022535"/>
<dbReference type="Gene3D" id="3.80.10.10">
    <property type="entry name" value="Ribonuclease Inhibitor"/>
    <property type="match status" value="1"/>
</dbReference>
<dbReference type="EMBL" id="LLXI01000034">
    <property type="protein sequence ID" value="PKY38651.1"/>
    <property type="molecule type" value="Genomic_DNA"/>
</dbReference>
<evidence type="ECO:0008006" key="3">
    <source>
        <dbReference type="Google" id="ProtNLM"/>
    </source>
</evidence>
<dbReference type="VEuPathDB" id="FungiDB:RhiirA1_451000"/>
<dbReference type="InterPro" id="IPR032675">
    <property type="entry name" value="LRR_dom_sf"/>
</dbReference>
<gene>
    <name evidence="1" type="ORF">RhiirA4_451676</name>
</gene>
<dbReference type="SUPFAM" id="SSF52047">
    <property type="entry name" value="RNI-like"/>
    <property type="match status" value="1"/>
</dbReference>
<dbReference type="Proteomes" id="UP000234323">
    <property type="component" value="Unassembled WGS sequence"/>
</dbReference>
<dbReference type="OrthoDB" id="2315191at2759"/>
<dbReference type="VEuPathDB" id="FungiDB:RhiirFUN_025524"/>
<comment type="caution">
    <text evidence="1">The sequence shown here is derived from an EMBL/GenBank/DDBJ whole genome shotgun (WGS) entry which is preliminary data.</text>
</comment>
<proteinExistence type="predicted"/>
<protein>
    <recommendedName>
        <fullName evidence="3">F-box domain-containing protein</fullName>
    </recommendedName>
</protein>
<dbReference type="AlphaFoldDB" id="A0A2I1FW95"/>
<sequence>MVASFLIPDCLETIFSNLLVKNPNNYIYISTRDIHSCALVSRHWCLFSIPFLYAYPFHHLAFSKSNWNYHYEENPSYYKLIRTLLSCIPKSEIEQIRISNSFNIRKLLYYIPFLNKNSSPSYSSATFNYIAFIRGIIFDKILLNINLKKVTGNYQKIWLPPYIVNDLEDHQFSKVSIPIMKYFVEYLCKHCNNLTTLDFPFAISNDNLSDNIINLLTFSDDNGIHNLTKLKELSCIYNEDISRKKGKLPKDLYFALSDSICNLNLLCNERIGSSREANSLSKFISSQKNLKHVKLSENKIISYYSSDAICGYYNIVFNSLSTQSESLQVLDFGYLNFHKISREALNSLCLLKNIKVLKLRNCTIDNYLNAWAENLKLEVFEFYDYNISYTLKTFLIQLIRSSSNTLTKLILKYIEDIDDQIVQQVPLYLHSITHLEIPKVCPDLLTNIFKSCTELIYLSATLSDDRPWENGRNLGKFIPKNLQKIRFGYFLLISINEFKFFLEESKNSNRKLKYIEIVNCDIDEYLNVAKEFGVELIKVTDLYD</sequence>